<evidence type="ECO:0000313" key="1">
    <source>
        <dbReference type="EMBL" id="RZF37055.1"/>
    </source>
</evidence>
<name>A0A482WTW7_LAOST</name>
<keyword evidence="2" id="KW-1185">Reference proteome</keyword>
<dbReference type="STRING" id="195883.A0A482WTW7"/>
<sequence length="192" mass="21477">MFLSQAKSNGVDTNKILQETVSENGSGTDQLANIEIVSRFTSTLCSREASIRATALEAMEKSIFQWMERSKDVDDSKISNGNITNGDNAHVDYKSMIIMHIPALLRLSVSCPFWDVRDKCQQLIDSIREKAGIEIPFHHSSVGASFFIPQEDNSNEVNDLQQYLGGRENDRSLLSPMLEAYAVRRSIAAQDF</sequence>
<dbReference type="AlphaFoldDB" id="A0A482WTW7"/>
<dbReference type="EMBL" id="QKKF02025379">
    <property type="protein sequence ID" value="RZF37055.1"/>
    <property type="molecule type" value="Genomic_DNA"/>
</dbReference>
<dbReference type="InParanoid" id="A0A482WTW7"/>
<gene>
    <name evidence="1" type="ORF">LSTR_LSTR012398</name>
</gene>
<proteinExistence type="predicted"/>
<reference evidence="1 2" key="1">
    <citation type="journal article" date="2017" name="Gigascience">
        <title>Genome sequence of the small brown planthopper, Laodelphax striatellus.</title>
        <authorList>
            <person name="Zhu J."/>
            <person name="Jiang F."/>
            <person name="Wang X."/>
            <person name="Yang P."/>
            <person name="Bao Y."/>
            <person name="Zhao W."/>
            <person name="Wang W."/>
            <person name="Lu H."/>
            <person name="Wang Q."/>
            <person name="Cui N."/>
            <person name="Li J."/>
            <person name="Chen X."/>
            <person name="Luo L."/>
            <person name="Yu J."/>
            <person name="Kang L."/>
            <person name="Cui F."/>
        </authorList>
    </citation>
    <scope>NUCLEOTIDE SEQUENCE [LARGE SCALE GENOMIC DNA]</scope>
    <source>
        <strain evidence="1">Lst14</strain>
    </source>
</reference>
<dbReference type="OrthoDB" id="337464at2759"/>
<comment type="caution">
    <text evidence="1">The sequence shown here is derived from an EMBL/GenBank/DDBJ whole genome shotgun (WGS) entry which is preliminary data.</text>
</comment>
<protein>
    <submittedName>
        <fullName evidence="1">Uncharacterized protein</fullName>
    </submittedName>
</protein>
<dbReference type="Proteomes" id="UP000291343">
    <property type="component" value="Unassembled WGS sequence"/>
</dbReference>
<evidence type="ECO:0000313" key="2">
    <source>
        <dbReference type="Proteomes" id="UP000291343"/>
    </source>
</evidence>
<accession>A0A482WTW7</accession>
<organism evidence="1 2">
    <name type="scientific">Laodelphax striatellus</name>
    <name type="common">Small brown planthopper</name>
    <name type="synonym">Delphax striatella</name>
    <dbReference type="NCBI Taxonomy" id="195883"/>
    <lineage>
        <taxon>Eukaryota</taxon>
        <taxon>Metazoa</taxon>
        <taxon>Ecdysozoa</taxon>
        <taxon>Arthropoda</taxon>
        <taxon>Hexapoda</taxon>
        <taxon>Insecta</taxon>
        <taxon>Pterygota</taxon>
        <taxon>Neoptera</taxon>
        <taxon>Paraneoptera</taxon>
        <taxon>Hemiptera</taxon>
        <taxon>Auchenorrhyncha</taxon>
        <taxon>Fulgoroidea</taxon>
        <taxon>Delphacidae</taxon>
        <taxon>Criomorphinae</taxon>
        <taxon>Laodelphax</taxon>
    </lineage>
</organism>